<evidence type="ECO:0000313" key="3">
    <source>
        <dbReference type="Proteomes" id="UP001205185"/>
    </source>
</evidence>
<name>A0ABT1I991_9PSEU</name>
<comment type="caution">
    <text evidence="2">The sequence shown here is derived from an EMBL/GenBank/DDBJ whole genome shotgun (WGS) entry which is preliminary data.</text>
</comment>
<dbReference type="Pfam" id="PF14206">
    <property type="entry name" value="Cys_rich_CPCC"/>
    <property type="match status" value="1"/>
</dbReference>
<sequence length="245" mass="27106">MSWRPLNEVPSSRLREMSVVGLTEYRHDDGSLAAVLVEAVGGASVVLTVWTDWVLVVDLEEDGVPPSYLRPLDFETRELMPGLPAEGVVVESVAEFRNEVGDLSRLVLMVNGHRLVAGMWAGDLTLSLQRCPASGPVSSGQTHPCPCCGYLTFAQPPGSHEICEVCLWEEDPVQLRAPLSLRGANKVSLVEAQRDFRDRATTFARDPGWRPVDLGVDSFEAQGEWPADLTTLYWWRDTFWRGVGV</sequence>
<dbReference type="InterPro" id="IPR025983">
    <property type="entry name" value="Cys_rich_CPCC"/>
</dbReference>
<evidence type="ECO:0000259" key="1">
    <source>
        <dbReference type="Pfam" id="PF14206"/>
    </source>
</evidence>
<evidence type="ECO:0000313" key="2">
    <source>
        <dbReference type="EMBL" id="MCP2269149.1"/>
    </source>
</evidence>
<reference evidence="2 3" key="1">
    <citation type="submission" date="2022-06" db="EMBL/GenBank/DDBJ databases">
        <title>Genomic Encyclopedia of Archaeal and Bacterial Type Strains, Phase II (KMG-II): from individual species to whole genera.</title>
        <authorList>
            <person name="Goeker M."/>
        </authorList>
    </citation>
    <scope>NUCLEOTIDE SEQUENCE [LARGE SCALE GENOMIC DNA]</scope>
    <source>
        <strain evidence="2 3">DSM 44255</strain>
    </source>
</reference>
<dbReference type="Proteomes" id="UP001205185">
    <property type="component" value="Unassembled WGS sequence"/>
</dbReference>
<accession>A0ABT1I991</accession>
<gene>
    <name evidence="2" type="ORF">LV75_001637</name>
</gene>
<protein>
    <submittedName>
        <fullName evidence="2">Cysteine-rich CPCC</fullName>
    </submittedName>
</protein>
<dbReference type="EMBL" id="JAMTCO010000004">
    <property type="protein sequence ID" value="MCP2269149.1"/>
    <property type="molecule type" value="Genomic_DNA"/>
</dbReference>
<feature type="domain" description="Cysteine-rich CPCC" evidence="1">
    <location>
        <begin position="144"/>
        <end position="198"/>
    </location>
</feature>
<dbReference type="RefSeq" id="WP_253886164.1">
    <property type="nucleotide sequence ID" value="NZ_BAAAVB010000004.1"/>
</dbReference>
<organism evidence="2 3">
    <name type="scientific">Actinokineospora diospyrosa</name>
    <dbReference type="NCBI Taxonomy" id="103728"/>
    <lineage>
        <taxon>Bacteria</taxon>
        <taxon>Bacillati</taxon>
        <taxon>Actinomycetota</taxon>
        <taxon>Actinomycetes</taxon>
        <taxon>Pseudonocardiales</taxon>
        <taxon>Pseudonocardiaceae</taxon>
        <taxon>Actinokineospora</taxon>
    </lineage>
</organism>
<keyword evidence="3" id="KW-1185">Reference proteome</keyword>
<proteinExistence type="predicted"/>